<proteinExistence type="predicted"/>
<organism evidence="1 2">
    <name type="scientific">Choiromyces venosus 120613-1</name>
    <dbReference type="NCBI Taxonomy" id="1336337"/>
    <lineage>
        <taxon>Eukaryota</taxon>
        <taxon>Fungi</taxon>
        <taxon>Dikarya</taxon>
        <taxon>Ascomycota</taxon>
        <taxon>Pezizomycotina</taxon>
        <taxon>Pezizomycetes</taxon>
        <taxon>Pezizales</taxon>
        <taxon>Tuberaceae</taxon>
        <taxon>Choiromyces</taxon>
    </lineage>
</organism>
<sequence length="63" mass="7339">MPEIIYILIPAKQHDRFAVACFSNLRTCLIHAHLRLPAIPELHGREWQTLVQRQCTLISIKFS</sequence>
<accession>A0A3N4IWL8</accession>
<reference evidence="1 2" key="1">
    <citation type="journal article" date="2018" name="Nat. Ecol. Evol.">
        <title>Pezizomycetes genomes reveal the molecular basis of ectomycorrhizal truffle lifestyle.</title>
        <authorList>
            <person name="Murat C."/>
            <person name="Payen T."/>
            <person name="Noel B."/>
            <person name="Kuo A."/>
            <person name="Morin E."/>
            <person name="Chen J."/>
            <person name="Kohler A."/>
            <person name="Krizsan K."/>
            <person name="Balestrini R."/>
            <person name="Da Silva C."/>
            <person name="Montanini B."/>
            <person name="Hainaut M."/>
            <person name="Levati E."/>
            <person name="Barry K.W."/>
            <person name="Belfiori B."/>
            <person name="Cichocki N."/>
            <person name="Clum A."/>
            <person name="Dockter R.B."/>
            <person name="Fauchery L."/>
            <person name="Guy J."/>
            <person name="Iotti M."/>
            <person name="Le Tacon F."/>
            <person name="Lindquist E.A."/>
            <person name="Lipzen A."/>
            <person name="Malagnac F."/>
            <person name="Mello A."/>
            <person name="Molinier V."/>
            <person name="Miyauchi S."/>
            <person name="Poulain J."/>
            <person name="Riccioni C."/>
            <person name="Rubini A."/>
            <person name="Sitrit Y."/>
            <person name="Splivallo R."/>
            <person name="Traeger S."/>
            <person name="Wang M."/>
            <person name="Zifcakova L."/>
            <person name="Wipf D."/>
            <person name="Zambonelli A."/>
            <person name="Paolocci F."/>
            <person name="Nowrousian M."/>
            <person name="Ottonello S."/>
            <person name="Baldrian P."/>
            <person name="Spatafora J.W."/>
            <person name="Henrissat B."/>
            <person name="Nagy L.G."/>
            <person name="Aury J.M."/>
            <person name="Wincker P."/>
            <person name="Grigoriev I.V."/>
            <person name="Bonfante P."/>
            <person name="Martin F.M."/>
        </authorList>
    </citation>
    <scope>NUCLEOTIDE SEQUENCE [LARGE SCALE GENOMIC DNA]</scope>
    <source>
        <strain evidence="1 2">120613-1</strain>
    </source>
</reference>
<keyword evidence="2" id="KW-1185">Reference proteome</keyword>
<dbReference type="EMBL" id="ML120532">
    <property type="protein sequence ID" value="RPA90276.1"/>
    <property type="molecule type" value="Genomic_DNA"/>
</dbReference>
<gene>
    <name evidence="1" type="ORF">L873DRAFT_1821424</name>
</gene>
<dbReference type="Proteomes" id="UP000276215">
    <property type="component" value="Unassembled WGS sequence"/>
</dbReference>
<name>A0A3N4IWL8_9PEZI</name>
<protein>
    <submittedName>
        <fullName evidence="1">Uncharacterized protein</fullName>
    </submittedName>
</protein>
<dbReference type="AlphaFoldDB" id="A0A3N4IWL8"/>
<evidence type="ECO:0000313" key="1">
    <source>
        <dbReference type="EMBL" id="RPA90276.1"/>
    </source>
</evidence>
<evidence type="ECO:0000313" key="2">
    <source>
        <dbReference type="Proteomes" id="UP000276215"/>
    </source>
</evidence>